<gene>
    <name evidence="6" type="ORF">HAZT_HAZT002265</name>
</gene>
<dbReference type="Proteomes" id="UP000711488">
    <property type="component" value="Unassembled WGS sequence"/>
</dbReference>
<organism evidence="6">
    <name type="scientific">Hyalella azteca</name>
    <name type="common">Amphipod</name>
    <dbReference type="NCBI Taxonomy" id="294128"/>
    <lineage>
        <taxon>Eukaryota</taxon>
        <taxon>Metazoa</taxon>
        <taxon>Ecdysozoa</taxon>
        <taxon>Arthropoda</taxon>
        <taxon>Crustacea</taxon>
        <taxon>Multicrustacea</taxon>
        <taxon>Malacostraca</taxon>
        <taxon>Eumalacostraca</taxon>
        <taxon>Peracarida</taxon>
        <taxon>Amphipoda</taxon>
        <taxon>Senticaudata</taxon>
        <taxon>Talitrida</taxon>
        <taxon>Talitroidea</taxon>
        <taxon>Hyalellidae</taxon>
        <taxon>Hyalella</taxon>
    </lineage>
</organism>
<evidence type="ECO:0000256" key="1">
    <source>
        <dbReference type="ARBA" id="ARBA00022729"/>
    </source>
</evidence>
<comment type="caution">
    <text evidence="4">Lacks conserved residue(s) required for the propagation of feature annotation.</text>
</comment>
<feature type="domain" description="Sushi" evidence="5">
    <location>
        <begin position="1"/>
        <end position="35"/>
    </location>
</feature>
<feature type="domain" description="Sushi" evidence="5">
    <location>
        <begin position="316"/>
        <end position="373"/>
    </location>
</feature>
<dbReference type="CDD" id="cd00033">
    <property type="entry name" value="CCP"/>
    <property type="match status" value="7"/>
</dbReference>
<keyword evidence="3 4" id="KW-1015">Disulfide bond</keyword>
<feature type="domain" description="Sushi" evidence="5">
    <location>
        <begin position="164"/>
        <end position="228"/>
    </location>
</feature>
<evidence type="ECO:0000313" key="6">
    <source>
        <dbReference type="EMBL" id="KAA0185622.1"/>
    </source>
</evidence>
<feature type="domain" description="Sushi" evidence="5">
    <location>
        <begin position="36"/>
        <end position="99"/>
    </location>
</feature>
<feature type="disulfide bond" evidence="4">
    <location>
        <begin position="286"/>
        <end position="313"/>
    </location>
</feature>
<dbReference type="SUPFAM" id="SSF57535">
    <property type="entry name" value="Complement control module/SCR domain"/>
    <property type="match status" value="7"/>
</dbReference>
<feature type="domain" description="Sushi" evidence="5">
    <location>
        <begin position="258"/>
        <end position="315"/>
    </location>
</feature>
<protein>
    <recommendedName>
        <fullName evidence="5">Sushi domain-containing protein</fullName>
    </recommendedName>
</protein>
<evidence type="ECO:0000256" key="3">
    <source>
        <dbReference type="ARBA" id="ARBA00023157"/>
    </source>
</evidence>
<accession>A0A6A0GRJ5</accession>
<dbReference type="Pfam" id="PF00084">
    <property type="entry name" value="Sushi"/>
    <property type="match status" value="7"/>
</dbReference>
<name>A0A6A0GRJ5_HYAAZ</name>
<evidence type="ECO:0000256" key="4">
    <source>
        <dbReference type="PROSITE-ProRule" id="PRU00302"/>
    </source>
</evidence>
<dbReference type="PANTHER" id="PTHR45656">
    <property type="entry name" value="PROTEIN CBR-CLEC-78"/>
    <property type="match status" value="1"/>
</dbReference>
<dbReference type="Gene3D" id="2.10.70.10">
    <property type="entry name" value="Complement Module, domain 1"/>
    <property type="match status" value="7"/>
</dbReference>
<feature type="domain" description="Sushi" evidence="5">
    <location>
        <begin position="100"/>
        <end position="163"/>
    </location>
</feature>
<dbReference type="InterPro" id="IPR000436">
    <property type="entry name" value="Sushi_SCR_CCP_dom"/>
</dbReference>
<keyword evidence="2" id="KW-0677">Repeat</keyword>
<dbReference type="InterPro" id="IPR035976">
    <property type="entry name" value="Sushi/SCR/CCP_sf"/>
</dbReference>
<dbReference type="InterPro" id="IPR051277">
    <property type="entry name" value="SEZ6_CSMD_C4BPB_Regulators"/>
</dbReference>
<feature type="disulfide bond" evidence="4">
    <location>
        <begin position="6"/>
        <end position="33"/>
    </location>
</feature>
<evidence type="ECO:0000259" key="5">
    <source>
        <dbReference type="PROSITE" id="PS50923"/>
    </source>
</evidence>
<proteinExistence type="predicted"/>
<sequence>MVKYSCARGYRLQGAVETTCTQAGVWSSSAPRCERIQCEPPNPPPNGYIVPSPQGESEYFVDDVINFACNEGFYTNATNTKSICTEAGTWNYTQIQCRRISCGPPELPSHSAIHSNHDNFLYGTEYVYSCTKGYVLKNWTGNTTVIRCGAAGVWEGSLPKCEPVRCGEFPPMEHAGYNVVSPDPRYPLSLDSVVTFTCHDGYRMNGRGSLLCSHTGKWLGVGESKCEEQLCTAAPVIRNTSHVFHELARPQTFTCDPVNCFEPPIPANGKITAEHFNLGSVAQYSCTSGHTLRGTASIMCGPDGKWHGNVPYCEPVHCGMPESPESGSVSVSGTVFKSVATYACIRGYVLRGNTTRECDEFGAWSGLRPSCYKENCGELAAPKHGFVMGVSTLFGDHIKFGCEPGHVLSGAHVSTCLHTGNWSDVPPTCTGMYFNRPLAVGAMRLSSGAAQHDASSAGQLRTSALQHDAELQLL</sequence>
<reference evidence="6" key="3">
    <citation type="submission" date="2019-06" db="EMBL/GenBank/DDBJ databases">
        <authorList>
            <person name="Poynton C."/>
            <person name="Hasenbein S."/>
            <person name="Benoit J.B."/>
            <person name="Sepulveda M.S."/>
            <person name="Poelchau M.F."/>
            <person name="Murali S.C."/>
            <person name="Chen S."/>
            <person name="Glastad K.M."/>
            <person name="Werren J.H."/>
            <person name="Vineis J.H."/>
            <person name="Bowen J.L."/>
            <person name="Friedrich M."/>
            <person name="Jones J."/>
            <person name="Robertson H.M."/>
            <person name="Feyereisen R."/>
            <person name="Mechler-Hickson A."/>
            <person name="Mathers N."/>
            <person name="Lee C.E."/>
            <person name="Colbourne J.K."/>
            <person name="Biales A."/>
            <person name="Johnston J.S."/>
            <person name="Wellborn G.A."/>
            <person name="Rosendale A.J."/>
            <person name="Cridge A.G."/>
            <person name="Munoz-Torres M.C."/>
            <person name="Bain P.A."/>
            <person name="Manny A.R."/>
            <person name="Major K.M."/>
            <person name="Lambert F.N."/>
            <person name="Vulpe C.D."/>
            <person name="Tuck P."/>
            <person name="Blalock B.J."/>
            <person name="Lin Y.-Y."/>
            <person name="Smith M.E."/>
            <person name="Ochoa-Acuna H."/>
            <person name="Chen M.-J.M."/>
            <person name="Childers C.P."/>
            <person name="Qu J."/>
            <person name="Dugan S."/>
            <person name="Lee S.L."/>
            <person name="Chao H."/>
            <person name="Dinh H."/>
            <person name="Han Y."/>
            <person name="Doddapaneni H."/>
            <person name="Worley K.C."/>
            <person name="Muzny D.M."/>
            <person name="Gibbs R.A."/>
            <person name="Richards S."/>
        </authorList>
    </citation>
    <scope>NUCLEOTIDE SEQUENCE</scope>
    <source>
        <strain evidence="6">HAZT.00-mixed</strain>
        <tissue evidence="6">Whole organism</tissue>
    </source>
</reference>
<dbReference type="PROSITE" id="PS50923">
    <property type="entry name" value="SUSHI"/>
    <property type="match status" value="7"/>
</dbReference>
<dbReference type="AlphaFoldDB" id="A0A6A0GRJ5"/>
<keyword evidence="1" id="KW-0732">Signal</keyword>
<feature type="domain" description="Sushi" evidence="5">
    <location>
        <begin position="374"/>
        <end position="431"/>
    </location>
</feature>
<keyword evidence="4" id="KW-0768">Sushi</keyword>
<evidence type="ECO:0000256" key="2">
    <source>
        <dbReference type="ARBA" id="ARBA00022737"/>
    </source>
</evidence>
<dbReference type="PANTHER" id="PTHR45656:SF4">
    <property type="entry name" value="PROTEIN CBR-CLEC-78"/>
    <property type="match status" value="1"/>
</dbReference>
<reference evidence="6" key="1">
    <citation type="submission" date="2014-08" db="EMBL/GenBank/DDBJ databases">
        <authorList>
            <person name="Murali S."/>
            <person name="Richards S."/>
            <person name="Bandaranaike D."/>
            <person name="Bellair M."/>
            <person name="Blankenburg K."/>
            <person name="Chao H."/>
            <person name="Dinh H."/>
            <person name="Doddapaneni H."/>
            <person name="Dugan-Rocha S."/>
            <person name="Elkadiri S."/>
            <person name="Gnanaolivu R."/>
            <person name="Hughes D."/>
            <person name="Lee S."/>
            <person name="Li M."/>
            <person name="Ming W."/>
            <person name="Munidasa M."/>
            <person name="Muniz J."/>
            <person name="Nguyen L."/>
            <person name="Osuji N."/>
            <person name="Pu L.-L."/>
            <person name="Puazo M."/>
            <person name="Skinner E."/>
            <person name="Qu C."/>
            <person name="Quiroz J."/>
            <person name="Raj R."/>
            <person name="Weissenberger G."/>
            <person name="Xin Y."/>
            <person name="Zou X."/>
            <person name="Han Y."/>
            <person name="Worley K."/>
            <person name="Muzny D."/>
            <person name="Gibbs R."/>
        </authorList>
    </citation>
    <scope>NUCLEOTIDE SEQUENCE</scope>
    <source>
        <strain evidence="6">HAZT.00-mixed</strain>
        <tissue evidence="6">Whole organism</tissue>
    </source>
</reference>
<reference evidence="6" key="2">
    <citation type="journal article" date="2018" name="Environ. Sci. Technol.">
        <title>The Toxicogenome of Hyalella azteca: A Model for Sediment Ecotoxicology and Evolutionary Toxicology.</title>
        <authorList>
            <person name="Poynton H.C."/>
            <person name="Hasenbein S."/>
            <person name="Benoit J.B."/>
            <person name="Sepulveda M.S."/>
            <person name="Poelchau M.F."/>
            <person name="Hughes D.S.T."/>
            <person name="Murali S.C."/>
            <person name="Chen S."/>
            <person name="Glastad K.M."/>
            <person name="Goodisman M.A.D."/>
            <person name="Werren J.H."/>
            <person name="Vineis J.H."/>
            <person name="Bowen J.L."/>
            <person name="Friedrich M."/>
            <person name="Jones J."/>
            <person name="Robertson H.M."/>
            <person name="Feyereisen R."/>
            <person name="Mechler-Hickson A."/>
            <person name="Mathers N."/>
            <person name="Lee C.E."/>
            <person name="Colbourne J.K."/>
            <person name="Biales A."/>
            <person name="Johnston J.S."/>
            <person name="Wellborn G.A."/>
            <person name="Rosendale A.J."/>
            <person name="Cridge A.G."/>
            <person name="Munoz-Torres M.C."/>
            <person name="Bain P.A."/>
            <person name="Manny A.R."/>
            <person name="Major K.M."/>
            <person name="Lambert F.N."/>
            <person name="Vulpe C.D."/>
            <person name="Tuck P."/>
            <person name="Blalock B.J."/>
            <person name="Lin Y.Y."/>
            <person name="Smith M.E."/>
            <person name="Ochoa-Acuna H."/>
            <person name="Chen M.M."/>
            <person name="Childers C.P."/>
            <person name="Qu J."/>
            <person name="Dugan S."/>
            <person name="Lee S.L."/>
            <person name="Chao H."/>
            <person name="Dinh H."/>
            <person name="Han Y."/>
            <person name="Doddapaneni H."/>
            <person name="Worley K.C."/>
            <person name="Muzny D.M."/>
            <person name="Gibbs R.A."/>
            <person name="Richards S."/>
        </authorList>
    </citation>
    <scope>NUCLEOTIDE SEQUENCE</scope>
    <source>
        <strain evidence="6">HAZT.00-mixed</strain>
        <tissue evidence="6">Whole organism</tissue>
    </source>
</reference>
<comment type="caution">
    <text evidence="6">The sequence shown here is derived from an EMBL/GenBank/DDBJ whole genome shotgun (WGS) entry which is preliminary data.</text>
</comment>
<feature type="disulfide bond" evidence="4">
    <location>
        <begin position="402"/>
        <end position="429"/>
    </location>
</feature>
<feature type="disulfide bond" evidence="4">
    <location>
        <begin position="344"/>
        <end position="371"/>
    </location>
</feature>
<dbReference type="SMART" id="SM00032">
    <property type="entry name" value="CCP"/>
    <property type="match status" value="6"/>
</dbReference>
<dbReference type="EMBL" id="JQDR03016181">
    <property type="protein sequence ID" value="KAA0185622.1"/>
    <property type="molecule type" value="Genomic_DNA"/>
</dbReference>